<dbReference type="Proteomes" id="UP000822688">
    <property type="component" value="Chromosome 6"/>
</dbReference>
<evidence type="ECO:0000256" key="6">
    <source>
        <dbReference type="SAM" id="Phobius"/>
    </source>
</evidence>
<keyword evidence="6" id="KW-1133">Transmembrane helix</keyword>
<organism evidence="7 8">
    <name type="scientific">Ceratodon purpureus</name>
    <name type="common">Fire moss</name>
    <name type="synonym">Dicranum purpureum</name>
    <dbReference type="NCBI Taxonomy" id="3225"/>
    <lineage>
        <taxon>Eukaryota</taxon>
        <taxon>Viridiplantae</taxon>
        <taxon>Streptophyta</taxon>
        <taxon>Embryophyta</taxon>
        <taxon>Bryophyta</taxon>
        <taxon>Bryophytina</taxon>
        <taxon>Bryopsida</taxon>
        <taxon>Dicranidae</taxon>
        <taxon>Pseudoditrichales</taxon>
        <taxon>Ditrichaceae</taxon>
        <taxon>Ceratodon</taxon>
    </lineage>
</organism>
<evidence type="ECO:0000256" key="4">
    <source>
        <dbReference type="ARBA" id="ARBA00023004"/>
    </source>
</evidence>
<dbReference type="GO" id="GO:0016705">
    <property type="term" value="F:oxidoreductase activity, acting on paired donors, with incorporation or reduction of molecular oxygen"/>
    <property type="evidence" value="ECO:0007669"/>
    <property type="project" value="InterPro"/>
</dbReference>
<gene>
    <name evidence="7" type="ORF">KC19_6G083500</name>
</gene>
<keyword evidence="6" id="KW-0472">Membrane</keyword>
<dbReference type="PRINTS" id="PR00463">
    <property type="entry name" value="EP450I"/>
</dbReference>
<dbReference type="GO" id="GO:0005506">
    <property type="term" value="F:iron ion binding"/>
    <property type="evidence" value="ECO:0007669"/>
    <property type="project" value="InterPro"/>
</dbReference>
<protein>
    <recommendedName>
        <fullName evidence="9">Cytochrome P450</fullName>
    </recommendedName>
</protein>
<proteinExistence type="inferred from homology"/>
<evidence type="ECO:0000256" key="2">
    <source>
        <dbReference type="ARBA" id="ARBA00022723"/>
    </source>
</evidence>
<dbReference type="AlphaFoldDB" id="A0A8T0HGB2"/>
<sequence length="530" mass="60331">MFAVLPTDCASLSAMADVCVVLPFHFGTATLVIIVASMFWLWKYRWQQRGRLEPKQWPILGSGVEIATHFDTMHDWLLSYFQKGLKTFRVVLPGIVYTYTVDPANVEYILKTNFSNFPKGEVYQKNMESLLGHGIFNSDGEVWRQQRKTASLEFANRILREYSTVAFRENSIMLAEILARACQSHEAIEMQDLFMRFTLDGICKVGFGVTIGTLSSSLPVPFMKEFDNASEAVIYRFFDPFWKLKKLLNIGNEAKLADSVKVLDDFSYKVIKTRREELQLTNAQGKEKKADLLSRFILLGEDSAQNFTDKTLRDIILNFIIAGRDTTAVTLSWFVYLLGNNPDVADKIYEELHLLEKGVNVNESLPLNEKINQYSSLLSYDVLTKLQYLHAAITETIRLYPAVPQNPKGILADDILPDGTVLKKGGLVSYVPYAQARMTDVWGADANEFRPERWLKDGMFIPESPFKFNAFQAGPRICLGKDSAYLQMKMVAAVLCHFFKFQLVPGHPVKYRMTATLVMNQGVQVFVTRR</sequence>
<evidence type="ECO:0000313" key="7">
    <source>
        <dbReference type="EMBL" id="KAG0569334.1"/>
    </source>
</evidence>
<dbReference type="PRINTS" id="PR00385">
    <property type="entry name" value="P450"/>
</dbReference>
<reference evidence="7 8" key="1">
    <citation type="submission" date="2020-06" db="EMBL/GenBank/DDBJ databases">
        <title>WGS assembly of Ceratodon purpureus strain R40.</title>
        <authorList>
            <person name="Carey S.B."/>
            <person name="Jenkins J."/>
            <person name="Shu S."/>
            <person name="Lovell J.T."/>
            <person name="Sreedasyam A."/>
            <person name="Maumus F."/>
            <person name="Tiley G.P."/>
            <person name="Fernandez-Pozo N."/>
            <person name="Barry K."/>
            <person name="Chen C."/>
            <person name="Wang M."/>
            <person name="Lipzen A."/>
            <person name="Daum C."/>
            <person name="Saski C.A."/>
            <person name="Payton A.C."/>
            <person name="Mcbreen J.C."/>
            <person name="Conrad R.E."/>
            <person name="Kollar L.M."/>
            <person name="Olsson S."/>
            <person name="Huttunen S."/>
            <person name="Landis J.B."/>
            <person name="Wickett N.J."/>
            <person name="Johnson M.G."/>
            <person name="Rensing S.A."/>
            <person name="Grimwood J."/>
            <person name="Schmutz J."/>
            <person name="Mcdaniel S.F."/>
        </authorList>
    </citation>
    <scope>NUCLEOTIDE SEQUENCE [LARGE SCALE GENOMIC DNA]</scope>
    <source>
        <strain evidence="7 8">R40</strain>
    </source>
</reference>
<dbReference type="EMBL" id="CM026427">
    <property type="protein sequence ID" value="KAG0569329.1"/>
    <property type="molecule type" value="Genomic_DNA"/>
</dbReference>
<keyword evidence="2 5" id="KW-0479">Metal-binding</keyword>
<keyword evidence="8" id="KW-1185">Reference proteome</keyword>
<dbReference type="EMBL" id="CM026427">
    <property type="protein sequence ID" value="KAG0569330.1"/>
    <property type="molecule type" value="Genomic_DNA"/>
</dbReference>
<comment type="caution">
    <text evidence="7">The sequence shown here is derived from an EMBL/GenBank/DDBJ whole genome shotgun (WGS) entry which is preliminary data.</text>
</comment>
<evidence type="ECO:0000256" key="3">
    <source>
        <dbReference type="ARBA" id="ARBA00023002"/>
    </source>
</evidence>
<dbReference type="GO" id="GO:0004497">
    <property type="term" value="F:monooxygenase activity"/>
    <property type="evidence" value="ECO:0007669"/>
    <property type="project" value="InterPro"/>
</dbReference>
<keyword evidence="5" id="KW-0349">Heme</keyword>
<dbReference type="InterPro" id="IPR001128">
    <property type="entry name" value="Cyt_P450"/>
</dbReference>
<dbReference type="CDD" id="cd11064">
    <property type="entry name" value="CYP86A"/>
    <property type="match status" value="1"/>
</dbReference>
<evidence type="ECO:0000256" key="5">
    <source>
        <dbReference type="PIRSR" id="PIRSR602401-1"/>
    </source>
</evidence>
<dbReference type="GO" id="GO:0020037">
    <property type="term" value="F:heme binding"/>
    <property type="evidence" value="ECO:0007669"/>
    <property type="project" value="InterPro"/>
</dbReference>
<comment type="cofactor">
    <cofactor evidence="5">
        <name>heme</name>
        <dbReference type="ChEBI" id="CHEBI:30413"/>
    </cofactor>
</comment>
<feature type="transmembrane region" description="Helical" evidence="6">
    <location>
        <begin position="20"/>
        <end position="42"/>
    </location>
</feature>
<dbReference type="Gene3D" id="1.10.630.10">
    <property type="entry name" value="Cytochrome P450"/>
    <property type="match status" value="1"/>
</dbReference>
<feature type="binding site" description="axial binding residue" evidence="5">
    <location>
        <position position="478"/>
    </location>
    <ligand>
        <name>heme</name>
        <dbReference type="ChEBI" id="CHEBI:30413"/>
    </ligand>
    <ligandPart>
        <name>Fe</name>
        <dbReference type="ChEBI" id="CHEBI:18248"/>
    </ligandPart>
</feature>
<dbReference type="InterPro" id="IPR036396">
    <property type="entry name" value="Cyt_P450_sf"/>
</dbReference>
<dbReference type="SUPFAM" id="SSF48264">
    <property type="entry name" value="Cytochrome P450"/>
    <property type="match status" value="1"/>
</dbReference>
<keyword evidence="6" id="KW-0812">Transmembrane</keyword>
<name>A0A8T0HGB2_CERPU</name>
<accession>A0A8T0HGB2</accession>
<evidence type="ECO:0008006" key="9">
    <source>
        <dbReference type="Google" id="ProtNLM"/>
    </source>
</evidence>
<dbReference type="Pfam" id="PF00067">
    <property type="entry name" value="p450"/>
    <property type="match status" value="1"/>
</dbReference>
<comment type="similarity">
    <text evidence="1">Belongs to the cytochrome P450 family.</text>
</comment>
<evidence type="ECO:0000256" key="1">
    <source>
        <dbReference type="ARBA" id="ARBA00010617"/>
    </source>
</evidence>
<dbReference type="PANTHER" id="PTHR24296">
    <property type="entry name" value="CYTOCHROME P450"/>
    <property type="match status" value="1"/>
</dbReference>
<dbReference type="EMBL" id="CM026427">
    <property type="protein sequence ID" value="KAG0569334.1"/>
    <property type="molecule type" value="Genomic_DNA"/>
</dbReference>
<evidence type="ECO:0000313" key="8">
    <source>
        <dbReference type="Proteomes" id="UP000822688"/>
    </source>
</evidence>
<keyword evidence="3" id="KW-0560">Oxidoreductase</keyword>
<dbReference type="InterPro" id="IPR002401">
    <property type="entry name" value="Cyt_P450_E_grp-I"/>
</dbReference>
<keyword evidence="4 5" id="KW-0408">Iron</keyword>